<sequence>MKNKVYKLKKKKISVVVIILIFIFQVFAASLISCLLVFYGPFPVVRKMIVGTSMSSYKHQYIAKLFLSDSEISKILSSDTESTGSGEQKISNIKINNYQDNSIERYDINSSKFKGYMLVIKNPLMVKVGYTNKLTKEGERTSDIAKDHNAIAAINGGGFMDKSNSGSLWSGTGAYPTGFVFSQGKIVYQDVSDTDQLDVMALDYQGKMIIGSHSINDLKRLKVSEAISFGPSLIINGKATFSGDGGQGITARTAAGQRKDGAILLLVVDGRRINMPGATLHDIQKIMLDYNAYNAINLDGGSSSTMYYKGNVINNPCNPLGERTVATALYVQQ</sequence>
<comment type="caution">
    <text evidence="3">The sequence shown here is derived from an EMBL/GenBank/DDBJ whole genome shotgun (WGS) entry which is preliminary data.</text>
</comment>
<dbReference type="AlphaFoldDB" id="A0A949WPR5"/>
<keyword evidence="3" id="KW-0378">Hydrolase</keyword>
<keyword evidence="4" id="KW-1185">Reference proteome</keyword>
<dbReference type="PROSITE" id="PS51257">
    <property type="entry name" value="PROKAR_LIPOPROTEIN"/>
    <property type="match status" value="1"/>
</dbReference>
<name>A0A949WPR5_9CLOT</name>
<dbReference type="EMBL" id="JAEEGC010000007">
    <property type="protein sequence ID" value="MBV7271670.1"/>
    <property type="molecule type" value="Genomic_DNA"/>
</dbReference>
<evidence type="ECO:0000313" key="4">
    <source>
        <dbReference type="Proteomes" id="UP000694308"/>
    </source>
</evidence>
<dbReference type="GO" id="GO:0016798">
    <property type="term" value="F:hydrolase activity, acting on glycosyl bonds"/>
    <property type="evidence" value="ECO:0007669"/>
    <property type="project" value="UniProtKB-KW"/>
</dbReference>
<keyword evidence="1" id="KW-0812">Transmembrane</keyword>
<dbReference type="InterPro" id="IPR018711">
    <property type="entry name" value="NAGPA"/>
</dbReference>
<dbReference type="Pfam" id="PF09992">
    <property type="entry name" value="NAGPA"/>
    <property type="match status" value="1"/>
</dbReference>
<feature type="domain" description="Phosphodiester glycosidase" evidence="2">
    <location>
        <begin position="148"/>
        <end position="331"/>
    </location>
</feature>
<proteinExistence type="predicted"/>
<reference evidence="3" key="1">
    <citation type="submission" date="2020-12" db="EMBL/GenBank/DDBJ databases">
        <title>Clostridium thailandense sp. nov., a novel acetogenic bacterium isolated from peat land soil in Thailand.</title>
        <authorList>
            <person name="Chaikitkaew S."/>
            <person name="Birkeland N.K."/>
        </authorList>
    </citation>
    <scope>NUCLEOTIDE SEQUENCE</scope>
    <source>
        <strain evidence="3">PL3</strain>
    </source>
</reference>
<keyword evidence="1" id="KW-0472">Membrane</keyword>
<evidence type="ECO:0000313" key="3">
    <source>
        <dbReference type="EMBL" id="MBV7271670.1"/>
    </source>
</evidence>
<feature type="transmembrane region" description="Helical" evidence="1">
    <location>
        <begin position="12"/>
        <end position="39"/>
    </location>
</feature>
<dbReference type="PANTHER" id="PTHR40446">
    <property type="entry name" value="N-ACETYLGLUCOSAMINE-1-PHOSPHODIESTER ALPHA-N-ACETYLGLUCOSAMINIDASE"/>
    <property type="match status" value="1"/>
</dbReference>
<dbReference type="Proteomes" id="UP000694308">
    <property type="component" value="Unassembled WGS sequence"/>
</dbReference>
<dbReference type="RefSeq" id="WP_218318702.1">
    <property type="nucleotide sequence ID" value="NZ_JAEEGC010000007.1"/>
</dbReference>
<keyword evidence="3" id="KW-0326">Glycosidase</keyword>
<protein>
    <submittedName>
        <fullName evidence="3">Phosphodiester glycosidase family protein</fullName>
    </submittedName>
</protein>
<dbReference type="PANTHER" id="PTHR40446:SF2">
    <property type="entry name" value="N-ACETYLGLUCOSAMINE-1-PHOSPHODIESTER ALPHA-N-ACETYLGLUCOSAMINIDASE"/>
    <property type="match status" value="1"/>
</dbReference>
<organism evidence="3 4">
    <name type="scientific">Clostridium thailandense</name>
    <dbReference type="NCBI Taxonomy" id="2794346"/>
    <lineage>
        <taxon>Bacteria</taxon>
        <taxon>Bacillati</taxon>
        <taxon>Bacillota</taxon>
        <taxon>Clostridia</taxon>
        <taxon>Eubacteriales</taxon>
        <taxon>Clostridiaceae</taxon>
        <taxon>Clostridium</taxon>
    </lineage>
</organism>
<gene>
    <name evidence="3" type="ORF">I6U48_01920</name>
</gene>
<evidence type="ECO:0000259" key="2">
    <source>
        <dbReference type="Pfam" id="PF09992"/>
    </source>
</evidence>
<evidence type="ECO:0000256" key="1">
    <source>
        <dbReference type="SAM" id="Phobius"/>
    </source>
</evidence>
<keyword evidence="1" id="KW-1133">Transmembrane helix</keyword>
<accession>A0A949WPR5</accession>